<dbReference type="PIRSF" id="PIRSF004976">
    <property type="entry name" value="ATPase_YdaO"/>
    <property type="match status" value="1"/>
</dbReference>
<proteinExistence type="predicted"/>
<dbReference type="AlphaFoldDB" id="A0A3R5X3U6"/>
<feature type="binding site" evidence="2">
    <location>
        <position position="3"/>
    </location>
    <ligand>
        <name>Zn(2+)</name>
        <dbReference type="ChEBI" id="CHEBI:29105"/>
        <label>1</label>
    </ligand>
</feature>
<name>A0A3R5X3U6_9BACT</name>
<feature type="binding site" evidence="2">
    <location>
        <position position="278"/>
    </location>
    <ligand>
        <name>Zn(2+)</name>
        <dbReference type="ChEBI" id="CHEBI:29105"/>
        <label>2</label>
    </ligand>
</feature>
<dbReference type="KEGG" id="gtl:EP073_10645"/>
<evidence type="ECO:0000313" key="5">
    <source>
        <dbReference type="EMBL" id="QAR33842.1"/>
    </source>
</evidence>
<feature type="binding site" evidence="2">
    <location>
        <position position="6"/>
    </location>
    <ligand>
        <name>Zn(2+)</name>
        <dbReference type="ChEBI" id="CHEBI:29105"/>
        <label>1</label>
    </ligand>
</feature>
<dbReference type="GO" id="GO:0016740">
    <property type="term" value="F:transferase activity"/>
    <property type="evidence" value="ECO:0007669"/>
    <property type="project" value="UniProtKB-KW"/>
</dbReference>
<dbReference type="GO" id="GO:0000049">
    <property type="term" value="F:tRNA binding"/>
    <property type="evidence" value="ECO:0007669"/>
    <property type="project" value="TreeGrafter"/>
</dbReference>
<dbReference type="InterPro" id="IPR014729">
    <property type="entry name" value="Rossmann-like_a/b/a_fold"/>
</dbReference>
<dbReference type="Pfam" id="PF01171">
    <property type="entry name" value="ATP_bind_3"/>
    <property type="match status" value="1"/>
</dbReference>
<dbReference type="SUPFAM" id="SSF52402">
    <property type="entry name" value="Adenine nucleotide alpha hydrolases-like"/>
    <property type="match status" value="1"/>
</dbReference>
<dbReference type="PANTHER" id="PTHR11807">
    <property type="entry name" value="ATPASES OF THE PP SUPERFAMILY-RELATED"/>
    <property type="match status" value="1"/>
</dbReference>
<dbReference type="GO" id="GO:0002143">
    <property type="term" value="P:tRNA wobble position uridine thiolation"/>
    <property type="evidence" value="ECO:0007669"/>
    <property type="project" value="TreeGrafter"/>
</dbReference>
<dbReference type="Proteomes" id="UP000287502">
    <property type="component" value="Chromosome"/>
</dbReference>
<protein>
    <submittedName>
        <fullName evidence="5">Adenine nucleotide alpha hydrolase family protein</fullName>
    </submittedName>
</protein>
<dbReference type="RefSeq" id="WP_128467127.1">
    <property type="nucleotide sequence ID" value="NZ_CP035108.1"/>
</dbReference>
<evidence type="ECO:0000256" key="1">
    <source>
        <dbReference type="ARBA" id="ARBA00022679"/>
    </source>
</evidence>
<dbReference type="GO" id="GO:0002144">
    <property type="term" value="C:cytosolic tRNA wobble base thiouridylase complex"/>
    <property type="evidence" value="ECO:0007669"/>
    <property type="project" value="TreeGrafter"/>
</dbReference>
<dbReference type="PANTHER" id="PTHR11807:SF27">
    <property type="entry name" value="TRNA-5-METHYLURIDINE(54) 2-SULFURTRANSFERASE"/>
    <property type="match status" value="1"/>
</dbReference>
<dbReference type="CDD" id="cd01993">
    <property type="entry name" value="TtuA-like"/>
    <property type="match status" value="1"/>
</dbReference>
<evidence type="ECO:0000256" key="2">
    <source>
        <dbReference type="PIRSR" id="PIRSR004976-50"/>
    </source>
</evidence>
<organism evidence="5 6">
    <name type="scientific">Geovibrio thiophilus</name>
    <dbReference type="NCBI Taxonomy" id="139438"/>
    <lineage>
        <taxon>Bacteria</taxon>
        <taxon>Pseudomonadati</taxon>
        <taxon>Deferribacterota</taxon>
        <taxon>Deferribacteres</taxon>
        <taxon>Deferribacterales</taxon>
        <taxon>Geovibrionaceae</taxon>
        <taxon>Geovibrio</taxon>
    </lineage>
</organism>
<feature type="domain" description="tRNA(Ile)-lysidine/2-thiocytidine synthase N-terminal" evidence="3">
    <location>
        <begin position="49"/>
        <end position="219"/>
    </location>
</feature>
<dbReference type="Gene3D" id="3.40.50.620">
    <property type="entry name" value="HUPs"/>
    <property type="match status" value="1"/>
</dbReference>
<keyword evidence="2" id="KW-0862">Zinc</keyword>
<evidence type="ECO:0000259" key="4">
    <source>
        <dbReference type="Pfam" id="PF22082"/>
    </source>
</evidence>
<dbReference type="Pfam" id="PF22082">
    <property type="entry name" value="TtuA_LIM_N"/>
    <property type="match status" value="1"/>
</dbReference>
<feature type="binding site" evidence="2">
    <location>
        <position position="25"/>
    </location>
    <ligand>
        <name>Zn(2+)</name>
        <dbReference type="ChEBI" id="CHEBI:29105"/>
        <label>1</label>
    </ligand>
</feature>
<keyword evidence="6" id="KW-1185">Reference proteome</keyword>
<dbReference type="InterPro" id="IPR054306">
    <property type="entry name" value="TtuA-like_LIM_N"/>
</dbReference>
<accession>A0A3R5X3U6</accession>
<feature type="domain" description="2-thiouridine synthetase TtuA-like N-terminal LIM" evidence="4">
    <location>
        <begin position="2"/>
        <end position="27"/>
    </location>
</feature>
<evidence type="ECO:0000259" key="3">
    <source>
        <dbReference type="Pfam" id="PF01171"/>
    </source>
</evidence>
<keyword evidence="1" id="KW-0808">Transferase</keyword>
<reference evidence="5 6" key="1">
    <citation type="submission" date="2019-01" db="EMBL/GenBank/DDBJ databases">
        <title>Geovibrio thiophilus DSM 11263, complete genome.</title>
        <authorList>
            <person name="Spring S."/>
            <person name="Bunk B."/>
            <person name="Sproer C."/>
        </authorList>
    </citation>
    <scope>NUCLEOTIDE SEQUENCE [LARGE SCALE GENOMIC DNA]</scope>
    <source>
        <strain evidence="5 6">DSM 11263</strain>
    </source>
</reference>
<feature type="binding site" evidence="2">
    <location>
        <position position="290"/>
    </location>
    <ligand>
        <name>Zn(2+)</name>
        <dbReference type="ChEBI" id="CHEBI:29105"/>
        <label>2</label>
    </ligand>
</feature>
<gene>
    <name evidence="5" type="ORF">EP073_10645</name>
</gene>
<dbReference type="InterPro" id="IPR011063">
    <property type="entry name" value="TilS/TtcA_N"/>
</dbReference>
<evidence type="ECO:0000313" key="6">
    <source>
        <dbReference type="Proteomes" id="UP000287502"/>
    </source>
</evidence>
<keyword evidence="2" id="KW-0479">Metal-binding</keyword>
<keyword evidence="5" id="KW-0378">Hydrolase</keyword>
<sequence length="297" mass="33876">MKCVKCNGNAVINIRRANAAFCKEHFNEYFTEQTLKSIKQFRMFRKTDKIMVCVSGGKDSLVLWHVLHNLGCDVTGMYIDLGINGYSDRSKEKVTAFADKFGLKTIIVDLREKGYPIPFVARRAKREDCAVCGTIKRYYFNRAAYDGGFDVVATGHNLDDEASRLLANIMHWNDEYMDNTYPVLPAGGKMLKKKVKPLVRLTERETAAFAILNGIDYVMEECPMSKGATSLIFKEALSTIEDKMAGTEIFFYTKFLERVKDKDRSKTDSDEMKICQTCGMESFMDKCTFCRLVEKVK</sequence>
<feature type="binding site" evidence="2">
    <location>
        <position position="287"/>
    </location>
    <ligand>
        <name>Zn(2+)</name>
        <dbReference type="ChEBI" id="CHEBI:29105"/>
        <label>2</label>
    </ligand>
</feature>
<feature type="binding site" evidence="2">
    <location>
        <position position="22"/>
    </location>
    <ligand>
        <name>Zn(2+)</name>
        <dbReference type="ChEBI" id="CHEBI:29105"/>
        <label>1</label>
    </ligand>
</feature>
<dbReference type="GO" id="GO:0046872">
    <property type="term" value="F:metal ion binding"/>
    <property type="evidence" value="ECO:0007669"/>
    <property type="project" value="UniProtKB-KW"/>
</dbReference>
<dbReference type="EMBL" id="CP035108">
    <property type="protein sequence ID" value="QAR33842.1"/>
    <property type="molecule type" value="Genomic_DNA"/>
</dbReference>
<dbReference type="GO" id="GO:0016787">
    <property type="term" value="F:hydrolase activity"/>
    <property type="evidence" value="ECO:0007669"/>
    <property type="project" value="UniProtKB-KW"/>
</dbReference>
<feature type="binding site" evidence="2">
    <location>
        <position position="275"/>
    </location>
    <ligand>
        <name>Zn(2+)</name>
        <dbReference type="ChEBI" id="CHEBI:29105"/>
        <label>2</label>
    </ligand>
</feature>
<dbReference type="OrthoDB" id="9801054at2"/>
<dbReference type="InterPro" id="IPR035107">
    <property type="entry name" value="tRNA_thiolation_TtcA_Ctu1"/>
</dbReference>